<evidence type="ECO:0008006" key="3">
    <source>
        <dbReference type="Google" id="ProtNLM"/>
    </source>
</evidence>
<sequence>MTREFMGSKAIRYPISPLKLPRDGMLVRFEADETERGALAGELDISAVETFVCDLRVLPWRAEGVRVTGQVAATVVQLSVVSLEPLRQTITEPFEMIFVPEGSKLARIEQPGEQELYIDPEGEDPPEVYAGHTIDLGPYLVEAMALALDPYPREADAVFDRVDTDPDPDARPPSAFEALVSLVPRDDEDKN</sequence>
<dbReference type="InterPro" id="IPR003772">
    <property type="entry name" value="YceD"/>
</dbReference>
<feature type="compositionally biased region" description="Basic and acidic residues" evidence="1">
    <location>
        <begin position="160"/>
        <end position="170"/>
    </location>
</feature>
<organism evidence="2">
    <name type="scientific">marine sediment metagenome</name>
    <dbReference type="NCBI Taxonomy" id="412755"/>
    <lineage>
        <taxon>unclassified sequences</taxon>
        <taxon>metagenomes</taxon>
        <taxon>ecological metagenomes</taxon>
    </lineage>
</organism>
<feature type="region of interest" description="Disordered" evidence="1">
    <location>
        <begin position="160"/>
        <end position="191"/>
    </location>
</feature>
<comment type="caution">
    <text evidence="2">The sequence shown here is derived from an EMBL/GenBank/DDBJ whole genome shotgun (WGS) entry which is preliminary data.</text>
</comment>
<reference evidence="2" key="1">
    <citation type="journal article" date="2015" name="Nature">
        <title>Complex archaea that bridge the gap between prokaryotes and eukaryotes.</title>
        <authorList>
            <person name="Spang A."/>
            <person name="Saw J.H."/>
            <person name="Jorgensen S.L."/>
            <person name="Zaremba-Niedzwiedzka K."/>
            <person name="Martijn J."/>
            <person name="Lind A.E."/>
            <person name="van Eijk R."/>
            <person name="Schleper C."/>
            <person name="Guy L."/>
            <person name="Ettema T.J."/>
        </authorList>
    </citation>
    <scope>NUCLEOTIDE SEQUENCE</scope>
</reference>
<dbReference type="EMBL" id="LAZR01000253">
    <property type="protein sequence ID" value="KKN79042.1"/>
    <property type="molecule type" value="Genomic_DNA"/>
</dbReference>
<evidence type="ECO:0000256" key="1">
    <source>
        <dbReference type="SAM" id="MobiDB-lite"/>
    </source>
</evidence>
<accession>A0A0F9TVR4</accession>
<proteinExistence type="predicted"/>
<name>A0A0F9TVR4_9ZZZZ</name>
<dbReference type="Pfam" id="PF02620">
    <property type="entry name" value="YceD"/>
    <property type="match status" value="1"/>
</dbReference>
<protein>
    <recommendedName>
        <fullName evidence="3">DUF177 domain-containing protein</fullName>
    </recommendedName>
</protein>
<gene>
    <name evidence="2" type="ORF">LCGC14_0343690</name>
</gene>
<dbReference type="AlphaFoldDB" id="A0A0F9TVR4"/>
<evidence type="ECO:0000313" key="2">
    <source>
        <dbReference type="EMBL" id="KKN79042.1"/>
    </source>
</evidence>